<dbReference type="Pfam" id="PF00703">
    <property type="entry name" value="Glyco_hydro_2"/>
    <property type="match status" value="1"/>
</dbReference>
<reference evidence="9 10" key="1">
    <citation type="submission" date="2021-03" db="EMBL/GenBank/DDBJ databases">
        <title>Muricauda lutimaris sp. nov. and Muricauda ruestringensis sp. nov, two marine members of the Flavobacteriaceae isolated from deep sea sediments of Western Pacific.</title>
        <authorList>
            <person name="Zhao S."/>
            <person name="Liu R."/>
        </authorList>
    </citation>
    <scope>NUCLEOTIDE SEQUENCE [LARGE SCALE GENOMIC DNA]</scope>
    <source>
        <strain evidence="9 10">BC31-3-A3</strain>
    </source>
</reference>
<dbReference type="Pfam" id="PF02837">
    <property type="entry name" value="Glyco_hydro_2_N"/>
    <property type="match status" value="1"/>
</dbReference>
<evidence type="ECO:0000259" key="6">
    <source>
        <dbReference type="Pfam" id="PF00703"/>
    </source>
</evidence>
<feature type="domain" description="Glycoside hydrolase family 2 catalytic" evidence="7">
    <location>
        <begin position="312"/>
        <end position="606"/>
    </location>
</feature>
<evidence type="ECO:0000313" key="9">
    <source>
        <dbReference type="EMBL" id="MBO0342548.1"/>
    </source>
</evidence>
<comment type="similarity">
    <text evidence="1">Belongs to the glycosyl hydrolase 2 family.</text>
</comment>
<evidence type="ECO:0000256" key="4">
    <source>
        <dbReference type="ARBA" id="ARBA00022801"/>
    </source>
</evidence>
<evidence type="ECO:0000256" key="1">
    <source>
        <dbReference type="ARBA" id="ARBA00007401"/>
    </source>
</evidence>
<dbReference type="PROSITE" id="PS00608">
    <property type="entry name" value="GLYCOSYL_HYDROL_F2_2"/>
    <property type="match status" value="1"/>
</dbReference>
<dbReference type="Gene3D" id="3.20.20.80">
    <property type="entry name" value="Glycosidases"/>
    <property type="match status" value="1"/>
</dbReference>
<evidence type="ECO:0000259" key="7">
    <source>
        <dbReference type="Pfam" id="PF02836"/>
    </source>
</evidence>
<dbReference type="Proteomes" id="UP000664807">
    <property type="component" value="Unassembled WGS sequence"/>
</dbReference>
<comment type="caution">
    <text evidence="9">The sequence shown here is derived from an EMBL/GenBank/DDBJ whole genome shotgun (WGS) entry which is preliminary data.</text>
</comment>
<dbReference type="EMBL" id="JAFLNM010000002">
    <property type="protein sequence ID" value="MBO0342548.1"/>
    <property type="molecule type" value="Genomic_DNA"/>
</dbReference>
<dbReference type="RefSeq" id="WP_207029495.1">
    <property type="nucleotide sequence ID" value="NZ_JAFLNM010000002.1"/>
</dbReference>
<dbReference type="InterPro" id="IPR006102">
    <property type="entry name" value="Ig-like_GH2"/>
</dbReference>
<dbReference type="PRINTS" id="PR00132">
    <property type="entry name" value="GLHYDRLASE2"/>
</dbReference>
<feature type="domain" description="Glycosyl hydrolases family 2 sugar binding" evidence="8">
    <location>
        <begin position="79"/>
        <end position="213"/>
    </location>
</feature>
<sequence>MKNIVLGLVFILGCNTHIWSQEPDALMINTFNRKTTSLNGVWHYIVDPYENGYYNYRYEPFDQQEQVSANAYFTNTKAQRPSDLIEYNFDESDTLQVPGDWNTQKEKLYYYEGTIWYKKSFDYTKTEDSNRVFLYVGAANYKTEAYLNGKKLGAHLGGFTPFNFEVTDLLKEKDNFIIFKIDNKRSKEGVPTLNTDWWNYGGITRDVKLVETPLTYILDYFIHLDTEDNHIIKGEVNLKGEANSAHEVTVEIPELGIKKKLVTDASGQGSFEIKSRKIDYWSPENPKLYEVSFSTNEEQLKDQIGFRTISTQEDDILLNGEPILLKGISLHEESPITKGRANSRADAEKVLGWIKEMGGNYVRLSHYPHNEHIIRLADEMGILVWEENPVYWTIQWNNPNTYANAENQLQEMMQRDKNRAAVIIWSMANETPVSDVRTAFLTNLIKTARKIDSTRLISAALEQSSDPNNPNIKHIDDPMAELVDVLSFNQYIGWYGGTPDLARITEWEITQNKPVIVSEFGAGAKQGLHGDRNTRWTEEYQEYLYQETLAMLQKIDQLKGMSPWILVDFRSPRRPLPNIQDDYNRKGLISEEGKKKKAFWVLKGFYDTWNKSGNK</sequence>
<dbReference type="SUPFAM" id="SSF49785">
    <property type="entry name" value="Galactose-binding domain-like"/>
    <property type="match status" value="1"/>
</dbReference>
<dbReference type="InterPro" id="IPR023232">
    <property type="entry name" value="Glyco_hydro_2_AS"/>
</dbReference>
<dbReference type="Gene3D" id="2.60.120.260">
    <property type="entry name" value="Galactose-binding domain-like"/>
    <property type="match status" value="1"/>
</dbReference>
<evidence type="ECO:0000256" key="2">
    <source>
        <dbReference type="ARBA" id="ARBA00012761"/>
    </source>
</evidence>
<protein>
    <recommendedName>
        <fullName evidence="3">Beta-glucuronidase</fullName>
        <ecNumber evidence="2">3.2.1.31</ecNumber>
    </recommendedName>
</protein>
<proteinExistence type="inferred from homology"/>
<dbReference type="InterPro" id="IPR013783">
    <property type="entry name" value="Ig-like_fold"/>
</dbReference>
<accession>A0ABS3FHL6</accession>
<keyword evidence="5" id="KW-0326">Glycosidase</keyword>
<evidence type="ECO:0000256" key="5">
    <source>
        <dbReference type="ARBA" id="ARBA00023295"/>
    </source>
</evidence>
<dbReference type="PANTHER" id="PTHR10066">
    <property type="entry name" value="BETA-GLUCURONIDASE"/>
    <property type="match status" value="1"/>
</dbReference>
<evidence type="ECO:0000259" key="8">
    <source>
        <dbReference type="Pfam" id="PF02837"/>
    </source>
</evidence>
<dbReference type="PANTHER" id="PTHR10066:SF67">
    <property type="entry name" value="BETA-GLUCURONIDASE"/>
    <property type="match status" value="1"/>
</dbReference>
<dbReference type="Gene3D" id="2.60.40.10">
    <property type="entry name" value="Immunoglobulins"/>
    <property type="match status" value="1"/>
</dbReference>
<dbReference type="InterPro" id="IPR036156">
    <property type="entry name" value="Beta-gal/glucu_dom_sf"/>
</dbReference>
<keyword evidence="10" id="KW-1185">Reference proteome</keyword>
<name>A0ABS3FHL6_9FLAO</name>
<dbReference type="EC" id="3.2.1.31" evidence="2"/>
<organism evidence="9 10">
    <name type="scientific">Flagellimonas profundi</name>
    <dbReference type="NCBI Taxonomy" id="2915620"/>
    <lineage>
        <taxon>Bacteria</taxon>
        <taxon>Pseudomonadati</taxon>
        <taxon>Bacteroidota</taxon>
        <taxon>Flavobacteriia</taxon>
        <taxon>Flavobacteriales</taxon>
        <taxon>Flavobacteriaceae</taxon>
        <taxon>Flagellimonas</taxon>
    </lineage>
</organism>
<evidence type="ECO:0000313" key="10">
    <source>
        <dbReference type="Proteomes" id="UP000664807"/>
    </source>
</evidence>
<gene>
    <name evidence="9" type="ORF">J0654_12885</name>
</gene>
<dbReference type="SUPFAM" id="SSF49303">
    <property type="entry name" value="beta-Galactosidase/glucuronidase domain"/>
    <property type="match status" value="1"/>
</dbReference>
<dbReference type="InterPro" id="IPR017853">
    <property type="entry name" value="GH"/>
</dbReference>
<dbReference type="InterPro" id="IPR006103">
    <property type="entry name" value="Glyco_hydro_2_cat"/>
</dbReference>
<keyword evidence="4" id="KW-0378">Hydrolase</keyword>
<dbReference type="Pfam" id="PF02836">
    <property type="entry name" value="Glyco_hydro_2_C"/>
    <property type="match status" value="1"/>
</dbReference>
<dbReference type="InterPro" id="IPR006104">
    <property type="entry name" value="Glyco_hydro_2_N"/>
</dbReference>
<evidence type="ECO:0000256" key="3">
    <source>
        <dbReference type="ARBA" id="ARBA00016205"/>
    </source>
</evidence>
<dbReference type="InterPro" id="IPR006101">
    <property type="entry name" value="Glyco_hydro_2"/>
</dbReference>
<dbReference type="SUPFAM" id="SSF51445">
    <property type="entry name" value="(Trans)glycosidases"/>
    <property type="match status" value="1"/>
</dbReference>
<dbReference type="InterPro" id="IPR008979">
    <property type="entry name" value="Galactose-bd-like_sf"/>
</dbReference>
<feature type="domain" description="Glycoside hydrolase family 2 immunoglobulin-like beta-sandwich" evidence="6">
    <location>
        <begin position="215"/>
        <end position="307"/>
    </location>
</feature>